<feature type="transmembrane region" description="Helical" evidence="5">
    <location>
        <begin position="333"/>
        <end position="359"/>
    </location>
</feature>
<feature type="transmembrane region" description="Helical" evidence="5">
    <location>
        <begin position="165"/>
        <end position="193"/>
    </location>
</feature>
<dbReference type="PROSITE" id="PS50801">
    <property type="entry name" value="STAS"/>
    <property type="match status" value="1"/>
</dbReference>
<dbReference type="InterPro" id="IPR036513">
    <property type="entry name" value="STAS_dom_sf"/>
</dbReference>
<feature type="transmembrane region" description="Helical" evidence="5">
    <location>
        <begin position="200"/>
        <end position="219"/>
    </location>
</feature>
<sequence>MSEPILPKTVSVFREGYGIARFRADALAGLTVAIVALPLSMAIAIASGVTPDRGLYTAIIGGFLVSLLGGSRHQIGGPAGAFIVLVSATVARHGIDGLLLATAMAGLILIACGLLRLGDYIKFIPYPVTIGFTAGIAVIIFASQIGELLGLSFPNGEPGPLAEKLPAIAAALPGLSPPATAIAALTVAIILLLRRYRPAWPGLLIAVIAASALSATLALPVSTIGSKFGGIPSGLPMPALPVISLELALAVLPDAIAFALLGAIESLLSAVVADGMTGRRHRSNTELVAQGTANIASALFGGICVTGTIARTATNVRAGATSPVSGMLHSAFLLAFMLVAAPLAAYIPLAALAGVLAVVSWNMIEKSAIAALVRSSRAETLILAVTFLLVVFRDLTEGIVVGFSLAALQFIHHMSKSIRVTPERSELPLDTTDTATVTYRLDGAFFFGAVAAASAVLDRIGHDHRNLVLDCSGIHFIDTSGINLLAGVIRKAVHQQVEVYVVSDRPDLRLMLLHQEIPDHGIRFVASLNDAMREIATRAEVQ</sequence>
<dbReference type="Proteomes" id="UP001238496">
    <property type="component" value="Unassembled WGS sequence"/>
</dbReference>
<keyword evidence="4 5" id="KW-0472">Membrane</keyword>
<dbReference type="InterPro" id="IPR011547">
    <property type="entry name" value="SLC26A/SulP_dom"/>
</dbReference>
<dbReference type="Gene3D" id="3.30.750.24">
    <property type="entry name" value="STAS domain"/>
    <property type="match status" value="1"/>
</dbReference>
<evidence type="ECO:0000256" key="2">
    <source>
        <dbReference type="ARBA" id="ARBA00022692"/>
    </source>
</evidence>
<reference evidence="7 8" key="1">
    <citation type="submission" date="2023-07" db="EMBL/GenBank/DDBJ databases">
        <title>Genomic Encyclopedia of Type Strains, Phase IV (KMG-IV): sequencing the most valuable type-strain genomes for metagenomic binning, comparative biology and taxonomic classification.</title>
        <authorList>
            <person name="Goeker M."/>
        </authorList>
    </citation>
    <scope>NUCLEOTIDE SEQUENCE [LARGE SCALE GENOMIC DNA]</scope>
    <source>
        <strain evidence="7 8">DSM 1111</strain>
    </source>
</reference>
<organism evidence="7 8">
    <name type="scientific">Peteryoungia aggregata LMG 23059</name>
    <dbReference type="NCBI Taxonomy" id="1368425"/>
    <lineage>
        <taxon>Bacteria</taxon>
        <taxon>Pseudomonadati</taxon>
        <taxon>Pseudomonadota</taxon>
        <taxon>Alphaproteobacteria</taxon>
        <taxon>Hyphomicrobiales</taxon>
        <taxon>Rhizobiaceae</taxon>
        <taxon>Peteryoungia</taxon>
    </lineage>
</organism>
<evidence type="ECO:0000256" key="4">
    <source>
        <dbReference type="ARBA" id="ARBA00023136"/>
    </source>
</evidence>
<evidence type="ECO:0000313" key="8">
    <source>
        <dbReference type="Proteomes" id="UP001238496"/>
    </source>
</evidence>
<feature type="transmembrane region" description="Helical" evidence="5">
    <location>
        <begin position="293"/>
        <end position="313"/>
    </location>
</feature>
<feature type="transmembrane region" description="Helical" evidence="5">
    <location>
        <begin position="53"/>
        <end position="70"/>
    </location>
</feature>
<evidence type="ECO:0000256" key="5">
    <source>
        <dbReference type="SAM" id="Phobius"/>
    </source>
</evidence>
<accession>A0ABU0G813</accession>
<dbReference type="EMBL" id="JAUSUW010000006">
    <property type="protein sequence ID" value="MDQ0421469.1"/>
    <property type="molecule type" value="Genomic_DNA"/>
</dbReference>
<feature type="transmembrane region" description="Helical" evidence="5">
    <location>
        <begin position="124"/>
        <end position="145"/>
    </location>
</feature>
<dbReference type="RefSeq" id="WP_307373086.1">
    <property type="nucleotide sequence ID" value="NZ_JAUSUW010000006.1"/>
</dbReference>
<evidence type="ECO:0000256" key="1">
    <source>
        <dbReference type="ARBA" id="ARBA00004141"/>
    </source>
</evidence>
<evidence type="ECO:0000259" key="6">
    <source>
        <dbReference type="PROSITE" id="PS50801"/>
    </source>
</evidence>
<dbReference type="InterPro" id="IPR001902">
    <property type="entry name" value="SLC26A/SulP_fam"/>
</dbReference>
<evidence type="ECO:0000256" key="3">
    <source>
        <dbReference type="ARBA" id="ARBA00022989"/>
    </source>
</evidence>
<feature type="domain" description="STAS" evidence="6">
    <location>
        <begin position="437"/>
        <end position="535"/>
    </location>
</feature>
<keyword evidence="2 5" id="KW-0812">Transmembrane</keyword>
<proteinExistence type="predicted"/>
<feature type="transmembrane region" description="Helical" evidence="5">
    <location>
        <begin position="97"/>
        <end position="117"/>
    </location>
</feature>
<gene>
    <name evidence="7" type="ORF">J2045_002505</name>
</gene>
<feature type="transmembrane region" description="Helical" evidence="5">
    <location>
        <begin position="26"/>
        <end position="47"/>
    </location>
</feature>
<keyword evidence="8" id="KW-1185">Reference proteome</keyword>
<evidence type="ECO:0000313" key="7">
    <source>
        <dbReference type="EMBL" id="MDQ0421469.1"/>
    </source>
</evidence>
<comment type="subcellular location">
    <subcellularLocation>
        <location evidence="1">Membrane</location>
        <topology evidence="1">Multi-pass membrane protein</topology>
    </subcellularLocation>
</comment>
<keyword evidence="3 5" id="KW-1133">Transmembrane helix</keyword>
<dbReference type="Pfam" id="PF01740">
    <property type="entry name" value="STAS"/>
    <property type="match status" value="1"/>
</dbReference>
<comment type="caution">
    <text evidence="7">The sequence shown here is derived from an EMBL/GenBank/DDBJ whole genome shotgun (WGS) entry which is preliminary data.</text>
</comment>
<protein>
    <submittedName>
        <fullName evidence="7">SulP family sulfate permease</fullName>
    </submittedName>
</protein>
<dbReference type="CDD" id="cd07043">
    <property type="entry name" value="STAS_anti-anti-sigma_factors"/>
    <property type="match status" value="1"/>
</dbReference>
<dbReference type="Pfam" id="PF00916">
    <property type="entry name" value="Sulfate_transp"/>
    <property type="match status" value="1"/>
</dbReference>
<dbReference type="PANTHER" id="PTHR11814">
    <property type="entry name" value="SULFATE TRANSPORTER"/>
    <property type="match status" value="1"/>
</dbReference>
<feature type="transmembrane region" description="Helical" evidence="5">
    <location>
        <begin position="239"/>
        <end position="272"/>
    </location>
</feature>
<dbReference type="InterPro" id="IPR002645">
    <property type="entry name" value="STAS_dom"/>
</dbReference>
<dbReference type="SUPFAM" id="SSF52091">
    <property type="entry name" value="SpoIIaa-like"/>
    <property type="match status" value="1"/>
</dbReference>
<name>A0ABU0G813_9HYPH</name>
<feature type="transmembrane region" description="Helical" evidence="5">
    <location>
        <begin position="371"/>
        <end position="392"/>
    </location>
</feature>